<feature type="compositionally biased region" description="Basic and acidic residues" evidence="2">
    <location>
        <begin position="646"/>
        <end position="655"/>
    </location>
</feature>
<feature type="coiled-coil region" evidence="1">
    <location>
        <begin position="843"/>
        <end position="900"/>
    </location>
</feature>
<accession>A0A098LBW5</accession>
<protein>
    <recommendedName>
        <fullName evidence="6">ATPase</fullName>
    </recommendedName>
</protein>
<reference evidence="4 5" key="1">
    <citation type="submission" date="2014-09" db="EMBL/GenBank/DDBJ databases">
        <title>Sporocytophaga myxococcoides PG-01 genome sequencing.</title>
        <authorList>
            <person name="Liu L."/>
            <person name="Gao P.J."/>
            <person name="Chen G.J."/>
            <person name="Wang L.S."/>
        </authorList>
    </citation>
    <scope>NUCLEOTIDE SEQUENCE [LARGE SCALE GENOMIC DNA]</scope>
    <source>
        <strain evidence="4 5">PG-01</strain>
    </source>
</reference>
<feature type="compositionally biased region" description="Basic and acidic residues" evidence="2">
    <location>
        <begin position="608"/>
        <end position="619"/>
    </location>
</feature>
<evidence type="ECO:0000256" key="1">
    <source>
        <dbReference type="SAM" id="Coils"/>
    </source>
</evidence>
<keyword evidence="3" id="KW-0812">Transmembrane</keyword>
<feature type="region of interest" description="Disordered" evidence="2">
    <location>
        <begin position="560"/>
        <end position="580"/>
    </location>
</feature>
<name>A0A098LBW5_9BACT</name>
<evidence type="ECO:0000313" key="4">
    <source>
        <dbReference type="EMBL" id="GAL84435.1"/>
    </source>
</evidence>
<dbReference type="STRING" id="153721.MYP_1663"/>
<feature type="transmembrane region" description="Helical" evidence="3">
    <location>
        <begin position="37"/>
        <end position="59"/>
    </location>
</feature>
<evidence type="ECO:0000256" key="3">
    <source>
        <dbReference type="SAM" id="Phobius"/>
    </source>
</evidence>
<dbReference type="EMBL" id="BBLT01000003">
    <property type="protein sequence ID" value="GAL84435.1"/>
    <property type="molecule type" value="Genomic_DNA"/>
</dbReference>
<dbReference type="SUPFAM" id="SSF46966">
    <property type="entry name" value="Spectrin repeat"/>
    <property type="match status" value="1"/>
</dbReference>
<feature type="region of interest" description="Disordered" evidence="2">
    <location>
        <begin position="921"/>
        <end position="947"/>
    </location>
</feature>
<feature type="compositionally biased region" description="Polar residues" evidence="2">
    <location>
        <begin position="621"/>
        <end position="645"/>
    </location>
</feature>
<evidence type="ECO:0000313" key="5">
    <source>
        <dbReference type="Proteomes" id="UP000030185"/>
    </source>
</evidence>
<feature type="compositionally biased region" description="Polar residues" evidence="2">
    <location>
        <begin position="658"/>
        <end position="670"/>
    </location>
</feature>
<feature type="region of interest" description="Disordered" evidence="2">
    <location>
        <begin position="604"/>
        <end position="671"/>
    </location>
</feature>
<dbReference type="AlphaFoldDB" id="A0A098LBW5"/>
<gene>
    <name evidence="4" type="ORF">MYP_1663</name>
</gene>
<evidence type="ECO:0008006" key="6">
    <source>
        <dbReference type="Google" id="ProtNLM"/>
    </source>
</evidence>
<sequence>MSEKDSELIRASIEQKTNSLSIVPFSNAISIRENKRYLRYLVGPIVIIVLIVFFLPHIFVESTARIINYNTDYKEKAPFTFVLENKSLKAFKNEDFEINLSIKGNSVPESVYLISANKRSKLKNLGKGKFSYLFKNIQRKEDFNFEAAGFISDGYSIDLINRPELASFDVYLNYPSYLKKQSEKVKNIGNLSIPEGTSVTWEFSTKSANVIKILFSSGKQITENIKDDSYKLSKTFNKTESYDLELQNKQVKSKEKISYTINVIPDQFPQISSEEYHDSILYNFISLGGSLNDDYGLTSLRLFYKKTLADSKEKESQFKSINVPIDPKFLSQNFIFNWNIDSLNLKPGESLEYYLQVWDNDGVNGRKSSKSKTYGLKLPSKEEVSKAISKNSSQTENKMEKALSKSQQIQKDLNKIEEKLKGKNNLNWQDKKSIEELLNKHEELRKEIEELKKANEKLNQQQDKFSPSSEEMAKKMEQLQKLMNELLDEETKKLYDELQKLMEKNAPKQDLQKVLDAIQKKESNLDKELDRALEMFKQLKFDQKSEEIINDLKETAKEQEKLAEKTTQKQEDQKSLQEQQEKLNEDFKNIQEKLNDLEKINESLQNKNDLENTDSKENEISNEQQNSSEQLKNNQNKKAGNSQKNAADKMKEMADKLSSMQKSNEQQQAEENMEDLRMILENLVRLSFDQEDVMKEFKKVNQTDPRFIALSQKQLKLKDDSKIIEDSLLALAKRVYQIESFVTREVGQMKDFMDESAKAIKDRRPDIAAGKQQFAMTSINNLALMLNDVLKQMQEQMAQSMKSGSSMCKKPGKNPKPGVGELQKQLNQKIQQLKQGGKTGKELSEELAKLAAEQETIRKAMKELEKMMNKNGGQAPGNNLNQLSQKMEETENDLVNKKLTQEMILRQQEILTRLLEAEKAVRERDLDEKREAESAKEPKQDIPPSFEKYLKAKERQIDLLKSISPALTPYYKQEVNEYFQKIDN</sequence>
<organism evidence="4 5">
    <name type="scientific">Sporocytophaga myxococcoides</name>
    <dbReference type="NCBI Taxonomy" id="153721"/>
    <lineage>
        <taxon>Bacteria</taxon>
        <taxon>Pseudomonadati</taxon>
        <taxon>Bacteroidota</taxon>
        <taxon>Cytophagia</taxon>
        <taxon>Cytophagales</taxon>
        <taxon>Cytophagaceae</taxon>
        <taxon>Sporocytophaga</taxon>
    </lineage>
</organism>
<keyword evidence="5" id="KW-1185">Reference proteome</keyword>
<proteinExistence type="predicted"/>
<evidence type="ECO:0000256" key="2">
    <source>
        <dbReference type="SAM" id="MobiDB-lite"/>
    </source>
</evidence>
<feature type="compositionally biased region" description="Basic and acidic residues" evidence="2">
    <location>
        <begin position="921"/>
        <end position="940"/>
    </location>
</feature>
<dbReference type="eggNOG" id="COG1196">
    <property type="taxonomic scope" value="Bacteria"/>
</dbReference>
<dbReference type="Gene3D" id="1.10.287.950">
    <property type="entry name" value="Methyl-accepting chemotaxis protein"/>
    <property type="match status" value="1"/>
</dbReference>
<comment type="caution">
    <text evidence="4">The sequence shown here is derived from an EMBL/GenBank/DDBJ whole genome shotgun (WGS) entry which is preliminary data.</text>
</comment>
<keyword evidence="3" id="KW-0472">Membrane</keyword>
<dbReference type="Proteomes" id="UP000030185">
    <property type="component" value="Unassembled WGS sequence"/>
</dbReference>
<keyword evidence="1" id="KW-0175">Coiled coil</keyword>
<keyword evidence="3" id="KW-1133">Transmembrane helix</keyword>